<dbReference type="PANTHER" id="PTHR32196:SF72">
    <property type="entry name" value="RIBOSE IMPORT PERMEASE PROTEIN RBSC"/>
    <property type="match status" value="1"/>
</dbReference>
<evidence type="ECO:0000313" key="2">
    <source>
        <dbReference type="Proteomes" id="UP001592582"/>
    </source>
</evidence>
<comment type="caution">
    <text evidence="1">The sequence shown here is derived from an EMBL/GenBank/DDBJ whole genome shotgun (WGS) entry which is preliminary data.</text>
</comment>
<dbReference type="Pfam" id="PF02653">
    <property type="entry name" value="BPD_transp_2"/>
    <property type="match status" value="1"/>
</dbReference>
<dbReference type="InterPro" id="IPR001851">
    <property type="entry name" value="ABC_transp_permease"/>
</dbReference>
<sequence>MTATDSPARPSRPAPGPRQRPLRRALDVVGVQNLSLIIALIALCAAIGLQNSNFFLVSNIRTIGTTVAIVGILAVVQTVVMLLGGLDISVGSAAGLTSVVSAMVFTSANSAALGIFVALVVGLAVGLLNGVVIVYGRVNAVIATLATYAGLRGLANLISNGRAQGYTGTDSTFIFLARGSALGIPVLVWVLIIVAVLVHLLLRYTDIGRNIYAAGGNPTAARLAGINLNRYVVGCYVLAGFVAAIAGILLTARTGSGQPTSGSQGLELQSITAAALGGVALQGGKGGIAGTAIAVLLLGVLQNGLTILDVNSFWQDIAQGALLVVAVVIQQRRKGLRAYGLPR</sequence>
<name>A0ABV6VLY2_9ACTN</name>
<keyword evidence="2" id="KW-1185">Reference proteome</keyword>
<proteinExistence type="predicted"/>
<dbReference type="PANTHER" id="PTHR32196">
    <property type="entry name" value="ABC TRANSPORTER PERMEASE PROTEIN YPHD-RELATED-RELATED"/>
    <property type="match status" value="1"/>
</dbReference>
<evidence type="ECO:0000313" key="1">
    <source>
        <dbReference type="EMBL" id="MFC1414747.1"/>
    </source>
</evidence>
<accession>A0ABV6VLY2</accession>
<dbReference type="EMBL" id="JBHEZX010000027">
    <property type="protein sequence ID" value="MFC1414747.1"/>
    <property type="molecule type" value="Genomic_DNA"/>
</dbReference>
<reference evidence="1 2" key="1">
    <citation type="submission" date="2024-09" db="EMBL/GenBank/DDBJ databases">
        <authorList>
            <person name="Lee S.D."/>
        </authorList>
    </citation>
    <scope>NUCLEOTIDE SEQUENCE [LARGE SCALE GENOMIC DNA]</scope>
    <source>
        <strain evidence="1 2">N1-1</strain>
    </source>
</reference>
<dbReference type="Proteomes" id="UP001592582">
    <property type="component" value="Unassembled WGS sequence"/>
</dbReference>
<dbReference type="CDD" id="cd06579">
    <property type="entry name" value="TM_PBP1_transp_AraH_like"/>
    <property type="match status" value="1"/>
</dbReference>
<organism evidence="1 2">
    <name type="scientific">Streptacidiphilus alkalitolerans</name>
    <dbReference type="NCBI Taxonomy" id="3342712"/>
    <lineage>
        <taxon>Bacteria</taxon>
        <taxon>Bacillati</taxon>
        <taxon>Actinomycetota</taxon>
        <taxon>Actinomycetes</taxon>
        <taxon>Kitasatosporales</taxon>
        <taxon>Streptomycetaceae</taxon>
        <taxon>Streptacidiphilus</taxon>
    </lineage>
</organism>
<protein>
    <submittedName>
        <fullName evidence="1">ABC transporter permease</fullName>
    </submittedName>
</protein>
<gene>
    <name evidence="1" type="ORF">ACEZDG_36360</name>
</gene>